<dbReference type="InterPro" id="IPR008279">
    <property type="entry name" value="PEP-util_enz_mobile_dom"/>
</dbReference>
<reference evidence="3 4" key="1">
    <citation type="submission" date="2016-08" db="EMBL/GenBank/DDBJ databases">
        <title>Genome sequence of Clavibacter michiganensis subsp. michiganensis strain CASJ007.</title>
        <authorList>
            <person name="Thapa S.P."/>
            <person name="Coaker G."/>
        </authorList>
    </citation>
    <scope>NUCLEOTIDE SEQUENCE [LARGE SCALE GENOMIC DNA]</scope>
    <source>
        <strain evidence="3">CASJ007</strain>
    </source>
</reference>
<proteinExistence type="predicted"/>
<dbReference type="InterPro" id="IPR018274">
    <property type="entry name" value="PEP_util_AS"/>
</dbReference>
<feature type="compositionally biased region" description="Low complexity" evidence="1">
    <location>
        <begin position="137"/>
        <end position="151"/>
    </location>
</feature>
<evidence type="ECO:0000313" key="4">
    <source>
        <dbReference type="Proteomes" id="UP000195062"/>
    </source>
</evidence>
<dbReference type="Proteomes" id="UP000195062">
    <property type="component" value="Unassembled WGS sequence"/>
</dbReference>
<dbReference type="InterPro" id="IPR050499">
    <property type="entry name" value="PEP-utilizing_PTS_enzyme"/>
</dbReference>
<organism evidence="3 4">
    <name type="scientific">Clavibacter michiganensis subsp. michiganensis</name>
    <dbReference type="NCBI Taxonomy" id="33013"/>
    <lineage>
        <taxon>Bacteria</taxon>
        <taxon>Bacillati</taxon>
        <taxon>Actinomycetota</taxon>
        <taxon>Actinomycetes</taxon>
        <taxon>Micrococcales</taxon>
        <taxon>Microbacteriaceae</taxon>
        <taxon>Clavibacter</taxon>
    </lineage>
</organism>
<accession>A0A251XKF9</accession>
<dbReference type="PANTHER" id="PTHR46244">
    <property type="entry name" value="PHOSPHOENOLPYRUVATE-PROTEIN PHOSPHOTRANSFERASE"/>
    <property type="match status" value="1"/>
</dbReference>
<feature type="region of interest" description="Disordered" evidence="1">
    <location>
        <begin position="98"/>
        <end position="188"/>
    </location>
</feature>
<dbReference type="GO" id="GO:0016772">
    <property type="term" value="F:transferase activity, transferring phosphorus-containing groups"/>
    <property type="evidence" value="ECO:0007669"/>
    <property type="project" value="InterPro"/>
</dbReference>
<feature type="domain" description="PEP-utilising enzyme mobile" evidence="2">
    <location>
        <begin position="8"/>
        <end position="76"/>
    </location>
</feature>
<dbReference type="Gene3D" id="3.50.30.10">
    <property type="entry name" value="Phosphohistidine domain"/>
    <property type="match status" value="1"/>
</dbReference>
<name>A0A251XKF9_CLAMM</name>
<gene>
    <name evidence="3" type="primary">ptsI_2</name>
    <name evidence="3" type="ORF">CMMCAS07_03425</name>
</gene>
<dbReference type="SUPFAM" id="SSF52009">
    <property type="entry name" value="Phosphohistidine domain"/>
    <property type="match status" value="1"/>
</dbReference>
<sequence length="188" mass="19187">MPDPDHAFVLVARDLAPADTALLDLDKVLALITTDGGPTSHTAILAREKAIVAVVGVAAATDLADGETVVVDALTGAVTVAPTPEEESAARDAIAARKARVDVPTGPGALSDGTAIRCSPTSDPPTARPTRSRRAPRASASSAPSSSSSTPRARRRSTSSARTTRACSRRSPGRRSSCARSTPAPTSR</sequence>
<comment type="caution">
    <text evidence="3">The sequence shown here is derived from an EMBL/GenBank/DDBJ whole genome shotgun (WGS) entry which is preliminary data.</text>
</comment>
<evidence type="ECO:0000259" key="2">
    <source>
        <dbReference type="Pfam" id="PF00391"/>
    </source>
</evidence>
<keyword evidence="3" id="KW-0670">Pyruvate</keyword>
<evidence type="ECO:0000313" key="3">
    <source>
        <dbReference type="EMBL" id="OUE03972.1"/>
    </source>
</evidence>
<evidence type="ECO:0000256" key="1">
    <source>
        <dbReference type="SAM" id="MobiDB-lite"/>
    </source>
</evidence>
<protein>
    <submittedName>
        <fullName evidence="3">Phosphoenolpyruvate-protein phosphotransferase</fullName>
    </submittedName>
</protein>
<dbReference type="PROSITE" id="PS00370">
    <property type="entry name" value="PEP_ENZYMES_PHOS_SITE"/>
    <property type="match status" value="1"/>
</dbReference>
<dbReference type="Pfam" id="PF00391">
    <property type="entry name" value="PEP-utilizers"/>
    <property type="match status" value="1"/>
</dbReference>
<keyword evidence="4" id="KW-1185">Reference proteome</keyword>
<dbReference type="AlphaFoldDB" id="A0A251XKF9"/>
<dbReference type="EMBL" id="MDHH01000001">
    <property type="protein sequence ID" value="OUE03972.1"/>
    <property type="molecule type" value="Genomic_DNA"/>
</dbReference>
<dbReference type="PANTHER" id="PTHR46244:SF3">
    <property type="entry name" value="PHOSPHOENOLPYRUVATE-PROTEIN PHOSPHOTRANSFERASE"/>
    <property type="match status" value="1"/>
</dbReference>
<keyword evidence="3" id="KW-0808">Transferase</keyword>
<dbReference type="InterPro" id="IPR036637">
    <property type="entry name" value="Phosphohistidine_dom_sf"/>
</dbReference>